<dbReference type="InterPro" id="IPR013736">
    <property type="entry name" value="Xaa-Pro_dipept_C"/>
</dbReference>
<dbReference type="InterPro" id="IPR008979">
    <property type="entry name" value="Galactose-bd-like_sf"/>
</dbReference>
<gene>
    <name evidence="2" type="ORF">KR76_20945</name>
</gene>
<sequence length="621" mass="67623">MTGRMTSLDAVLGADRARPPVHAADEITSSTAWMTTRDGVWLATEVYLPPAAATGPVPALVLRTPYGRTSTADTSVELARRGFAVVAQDVRGTGDSEPDSWDFTVYESDDSIDLVEWIGRQPWYDGFVGGLGGSYLGGTQWCLARHPLMSAIAPEVGDPGRQRSNGVRPHLFVDAYSTSVGHGADKVGVDFTERERQMREETAAGGYFNDPLDGAIGPGLLERYPHLRTLAPLAARRWLWRQLCALDAVGRADLLRTALGKAVDGDVGVSYADTFALNGVFPPEMSGEAYLLPRVDAAELYQEVHAPPMIVTGWYDWGLGPSLESWELLQAHARDGVRQRSRLVITPAAHNMPGYLEGVEEHPELDRHYRTASIVDVLVHWYDAVRADAVARIPRVTYYLMGAHEWRTAETWPPPGVEPMTLHLGPGGTLLAEPAPADSPPDEYVYDPHDPTPTVGGSIVSDVYRPGSVDLSAVQARPDVLVYTSALLDADLDVVGPLRVTLHAASSARDTDFVVRLSDVFPDGRAILLQSGMVRARYRDLASGPSAIEPGVVHAYDIDLWATANRFRAGHAVRIDVCSSDFPRFERNTNLGGESGEPVPAVQRIHHGPTHPSRLHLTILR</sequence>
<dbReference type="GO" id="GO:0008239">
    <property type="term" value="F:dipeptidyl-peptidase activity"/>
    <property type="evidence" value="ECO:0007669"/>
    <property type="project" value="InterPro"/>
</dbReference>
<dbReference type="STRING" id="2045.KR76_20945"/>
<organism evidence="2 3">
    <name type="scientific">Nocardioides simplex</name>
    <name type="common">Arthrobacter simplex</name>
    <dbReference type="NCBI Taxonomy" id="2045"/>
    <lineage>
        <taxon>Bacteria</taxon>
        <taxon>Bacillati</taxon>
        <taxon>Actinomycetota</taxon>
        <taxon>Actinomycetes</taxon>
        <taxon>Propionibacteriales</taxon>
        <taxon>Nocardioidaceae</taxon>
        <taxon>Pimelobacter</taxon>
    </lineage>
</organism>
<dbReference type="Pfam" id="PF02129">
    <property type="entry name" value="Peptidase_S15"/>
    <property type="match status" value="1"/>
</dbReference>
<dbReference type="NCBIfam" id="TIGR00976">
    <property type="entry name" value="CocE_NonD"/>
    <property type="match status" value="2"/>
</dbReference>
<evidence type="ECO:0000256" key="1">
    <source>
        <dbReference type="ARBA" id="ARBA00022801"/>
    </source>
</evidence>
<dbReference type="HOGENOM" id="CLU_015590_5_1_11"/>
<dbReference type="Proteomes" id="UP000030300">
    <property type="component" value="Chromosome"/>
</dbReference>
<protein>
    <submittedName>
        <fullName evidence="2">Peptidase S15</fullName>
    </submittedName>
</protein>
<dbReference type="SMART" id="SM00939">
    <property type="entry name" value="PepX_C"/>
    <property type="match status" value="1"/>
</dbReference>
<dbReference type="Gene3D" id="3.40.50.1820">
    <property type="entry name" value="alpha/beta hydrolase"/>
    <property type="match status" value="2"/>
</dbReference>
<dbReference type="KEGG" id="psim:KR76_20945"/>
<dbReference type="InterPro" id="IPR000383">
    <property type="entry name" value="Xaa-Pro-like_dom"/>
</dbReference>
<dbReference type="EMBL" id="CP009896">
    <property type="protein sequence ID" value="AIY18615.1"/>
    <property type="molecule type" value="Genomic_DNA"/>
</dbReference>
<evidence type="ECO:0000313" key="3">
    <source>
        <dbReference type="Proteomes" id="UP000030300"/>
    </source>
</evidence>
<reference evidence="2 3" key="1">
    <citation type="journal article" date="2015" name="Genome Announc.">
        <title>Complete Genome Sequence of Steroid-Transforming Nocardioides simplex VKM Ac-2033D.</title>
        <authorList>
            <person name="Shtratnikova V.Y."/>
            <person name="Schelkunov M.I."/>
            <person name="Pekov Y.A."/>
            <person name="Fokina V.V."/>
            <person name="Logacheva M.D."/>
            <person name="Sokolov S.L."/>
            <person name="Bragin E.Y."/>
            <person name="Ashapkin V.V."/>
            <person name="Donova M.V."/>
        </authorList>
    </citation>
    <scope>NUCLEOTIDE SEQUENCE [LARGE SCALE GENOMIC DNA]</scope>
    <source>
        <strain evidence="2 3">VKM Ac-2033D</strain>
    </source>
</reference>
<keyword evidence="3" id="KW-1185">Reference proteome</keyword>
<dbReference type="InterPro" id="IPR029058">
    <property type="entry name" value="AB_hydrolase_fold"/>
</dbReference>
<evidence type="ECO:0000313" key="2">
    <source>
        <dbReference type="EMBL" id="AIY18615.1"/>
    </source>
</evidence>
<name>A0A0A1DT81_NOCSI</name>
<dbReference type="Pfam" id="PF08530">
    <property type="entry name" value="PepX_C"/>
    <property type="match status" value="1"/>
</dbReference>
<dbReference type="SUPFAM" id="SSF49785">
    <property type="entry name" value="Galactose-binding domain-like"/>
    <property type="match status" value="1"/>
</dbReference>
<accession>A0A0A1DT81</accession>
<keyword evidence="1" id="KW-0378">Hydrolase</keyword>
<dbReference type="SUPFAM" id="SSF53474">
    <property type="entry name" value="alpha/beta-Hydrolases"/>
    <property type="match status" value="1"/>
</dbReference>
<dbReference type="eggNOG" id="COG2936">
    <property type="taxonomic scope" value="Bacteria"/>
</dbReference>
<proteinExistence type="predicted"/>
<dbReference type="Gene3D" id="2.60.120.260">
    <property type="entry name" value="Galactose-binding domain-like"/>
    <property type="match status" value="1"/>
</dbReference>
<dbReference type="InterPro" id="IPR005674">
    <property type="entry name" value="CocE/Ser_esterase"/>
</dbReference>
<dbReference type="AlphaFoldDB" id="A0A0A1DT81"/>